<gene>
    <name evidence="2" type="ORF">BJN34_02020</name>
</gene>
<dbReference type="OrthoDB" id="9794834at2"/>
<reference evidence="3" key="1">
    <citation type="submission" date="2017-02" db="EMBL/GenBank/DDBJ databases">
        <title>Complete genome sequence of Cupriavidus necator strain NH9, a 3-chlorobenzoate degrader.</title>
        <authorList>
            <person name="Moriuchi R."/>
            <person name="Dohra H."/>
            <person name="Ogawa N."/>
        </authorList>
    </citation>
    <scope>NUCLEOTIDE SEQUENCE [LARGE SCALE GENOMIC DNA]</scope>
    <source>
        <strain evidence="3">NH9</strain>
    </source>
</reference>
<dbReference type="Gene3D" id="1.10.10.2910">
    <property type="match status" value="1"/>
</dbReference>
<dbReference type="InterPro" id="IPR052345">
    <property type="entry name" value="Rad_response_metalloprotease"/>
</dbReference>
<dbReference type="KEGG" id="cuh:BJN34_02020"/>
<dbReference type="AlphaFoldDB" id="A0A1U9UJN3"/>
<dbReference type="PANTHER" id="PTHR43236:SF2">
    <property type="entry name" value="BLL0069 PROTEIN"/>
    <property type="match status" value="1"/>
</dbReference>
<evidence type="ECO:0000259" key="1">
    <source>
        <dbReference type="Pfam" id="PF06114"/>
    </source>
</evidence>
<protein>
    <submittedName>
        <fullName evidence="2">ImmA/IrrE family metallo-endopeptidase</fullName>
    </submittedName>
</protein>
<proteinExistence type="predicted"/>
<dbReference type="Proteomes" id="UP000189627">
    <property type="component" value="Chromosome 1"/>
</dbReference>
<dbReference type="InterPro" id="IPR010359">
    <property type="entry name" value="IrrE_HExxH"/>
</dbReference>
<dbReference type="RefSeq" id="WP_078195132.1">
    <property type="nucleotide sequence ID" value="NZ_CP017757.2"/>
</dbReference>
<organism evidence="2 3">
    <name type="scientific">Cupriavidus necator</name>
    <name type="common">Alcaligenes eutrophus</name>
    <name type="synonym">Ralstonia eutropha</name>
    <dbReference type="NCBI Taxonomy" id="106590"/>
    <lineage>
        <taxon>Bacteria</taxon>
        <taxon>Pseudomonadati</taxon>
        <taxon>Pseudomonadota</taxon>
        <taxon>Betaproteobacteria</taxon>
        <taxon>Burkholderiales</taxon>
        <taxon>Burkholderiaceae</taxon>
        <taxon>Cupriavidus</taxon>
    </lineage>
</organism>
<name>A0A1U9UJN3_CUPNE</name>
<accession>A0A1U9UJN3</accession>
<dbReference type="EMBL" id="CP017757">
    <property type="protein sequence ID" value="AQV92667.1"/>
    <property type="molecule type" value="Genomic_DNA"/>
</dbReference>
<feature type="domain" description="IrrE N-terminal-like" evidence="1">
    <location>
        <begin position="32"/>
        <end position="155"/>
    </location>
</feature>
<evidence type="ECO:0000313" key="3">
    <source>
        <dbReference type="Proteomes" id="UP000189627"/>
    </source>
</evidence>
<dbReference type="PANTHER" id="PTHR43236">
    <property type="entry name" value="ANTITOXIN HIGA1"/>
    <property type="match status" value="1"/>
</dbReference>
<sequence length="278" mass="30939">MTPGERAEALVFDFGISSPSELDVEAIAYDAGMEVRYEELDGCEATLVGVRNQAIATIRPSGNRGRERFSIGHELGHWNLHRGKAFRCRVDDLSENLASDTRLEKEADSYAAHLLMPRSLFDPAIRSGAKVPTFKHIEEVAQAFEVSMAAAVIRMAEVDSLPVIVASYSAKGIRWRAAAPHVPRRWRLHQTLDDDSFAYDFVNGSKDQRCSGKQPAEVWFSNDEADKYEVLEQCMPGRPGEVLVLLYLKDTEMFEAPFESSAFGRSYGAKGGYVGRAR</sequence>
<dbReference type="Pfam" id="PF06114">
    <property type="entry name" value="Peptidase_M78"/>
    <property type="match status" value="1"/>
</dbReference>
<evidence type="ECO:0000313" key="2">
    <source>
        <dbReference type="EMBL" id="AQV92667.1"/>
    </source>
</evidence>